<reference evidence="3" key="1">
    <citation type="journal article" date="2020" name="Ecol. Evol.">
        <title>Genome structure and content of the rice root-knot nematode (Meloidogyne graminicola).</title>
        <authorList>
            <person name="Phan N.T."/>
            <person name="Danchin E.G.J."/>
            <person name="Klopp C."/>
            <person name="Perfus-Barbeoch L."/>
            <person name="Kozlowski D.K."/>
            <person name="Koutsovoulos G.D."/>
            <person name="Lopez-Roques C."/>
            <person name="Bouchez O."/>
            <person name="Zahm M."/>
            <person name="Besnard G."/>
            <person name="Bellafiore S."/>
        </authorList>
    </citation>
    <scope>NUCLEOTIDE SEQUENCE</scope>
    <source>
        <strain evidence="3">VN-18</strain>
    </source>
</reference>
<gene>
    <name evidence="3" type="ORF">Mgra_00001833</name>
</gene>
<comment type="caution">
    <text evidence="3">The sequence shown here is derived from an EMBL/GenBank/DDBJ whole genome shotgun (WGS) entry which is preliminary data.</text>
</comment>
<keyword evidence="4" id="KW-1185">Reference proteome</keyword>
<evidence type="ECO:0000313" key="4">
    <source>
        <dbReference type="Proteomes" id="UP000605970"/>
    </source>
</evidence>
<feature type="transmembrane region" description="Helical" evidence="2">
    <location>
        <begin position="278"/>
        <end position="295"/>
    </location>
</feature>
<dbReference type="Proteomes" id="UP000605970">
    <property type="component" value="Unassembled WGS sequence"/>
</dbReference>
<dbReference type="EMBL" id="JABEBT010000010">
    <property type="protein sequence ID" value="KAF7638752.1"/>
    <property type="molecule type" value="Genomic_DNA"/>
</dbReference>
<evidence type="ECO:0000256" key="2">
    <source>
        <dbReference type="SAM" id="Phobius"/>
    </source>
</evidence>
<feature type="transmembrane region" description="Helical" evidence="2">
    <location>
        <begin position="246"/>
        <end position="266"/>
    </location>
</feature>
<evidence type="ECO:0000313" key="3">
    <source>
        <dbReference type="EMBL" id="KAF7638752.1"/>
    </source>
</evidence>
<sequence>MGQKTDKEKKVELVEDSEKQQKRSGSAFSREFQPIRHQNINHVWRPKAENEVNKPSQQIYGFVPVKDSNKSSLYGTTIRPSPQKPPDNFLHSIYAPPNMVRPIRHNDNGTTFRGLQLQHQDVGVEAPFQNNQINSSRPGSDLGMYKMMHSRCQSYTTLPRPEPEILDEISFNNKNNQIYGVQEDIHSQIRPPIRSASRSKNPSVNFLPNNYHYGNSFVNPTENTFDIKWSSTDHEIETIPWSTISLTSWLTIVFGAAIFCLGSVRLYWRADFAKGQELFYGISAICNGLVGFFASHNRSFSMFVATFLLCALNVVFIFVPFLSGILPLVPLFATNNKPHINLTNTKEPVEVDIGLAVLALMQKIFQLATAFSLLLYGCRAFGATMKRVEQLKLLATIFNLKQNNEQKENVFNNSLGCGRI</sequence>
<dbReference type="OrthoDB" id="5788007at2759"/>
<keyword evidence="2" id="KW-0472">Membrane</keyword>
<feature type="transmembrane region" description="Helical" evidence="2">
    <location>
        <begin position="307"/>
        <end position="333"/>
    </location>
</feature>
<keyword evidence="2" id="KW-1133">Transmembrane helix</keyword>
<feature type="compositionally biased region" description="Basic and acidic residues" evidence="1">
    <location>
        <begin position="1"/>
        <end position="21"/>
    </location>
</feature>
<dbReference type="AlphaFoldDB" id="A0A8S9ZZL4"/>
<accession>A0A8S9ZZL4</accession>
<organism evidence="3 4">
    <name type="scientific">Meloidogyne graminicola</name>
    <dbReference type="NCBI Taxonomy" id="189291"/>
    <lineage>
        <taxon>Eukaryota</taxon>
        <taxon>Metazoa</taxon>
        <taxon>Ecdysozoa</taxon>
        <taxon>Nematoda</taxon>
        <taxon>Chromadorea</taxon>
        <taxon>Rhabditida</taxon>
        <taxon>Tylenchina</taxon>
        <taxon>Tylenchomorpha</taxon>
        <taxon>Tylenchoidea</taxon>
        <taxon>Meloidogynidae</taxon>
        <taxon>Meloidogyninae</taxon>
        <taxon>Meloidogyne</taxon>
    </lineage>
</organism>
<evidence type="ECO:0000256" key="1">
    <source>
        <dbReference type="SAM" id="MobiDB-lite"/>
    </source>
</evidence>
<name>A0A8S9ZZL4_9BILA</name>
<feature type="region of interest" description="Disordered" evidence="1">
    <location>
        <begin position="1"/>
        <end position="34"/>
    </location>
</feature>
<protein>
    <submittedName>
        <fullName evidence="3">Uncharacterized protein</fullName>
    </submittedName>
</protein>
<proteinExistence type="predicted"/>
<keyword evidence="2" id="KW-0812">Transmembrane</keyword>
<feature type="transmembrane region" description="Helical" evidence="2">
    <location>
        <begin position="353"/>
        <end position="377"/>
    </location>
</feature>